<reference evidence="1 2" key="1">
    <citation type="journal article" date="2013" name="Int. J. Syst. Evol. Microbiol.">
        <title>Marinoscillum luteum sp. nov., isolated from marine sediment.</title>
        <authorList>
            <person name="Cha I.T."/>
            <person name="Park S.J."/>
            <person name="Kim S.J."/>
            <person name="Kim J.G."/>
            <person name="Jung M.Y."/>
            <person name="Shin K.S."/>
            <person name="Kwon K.K."/>
            <person name="Yang S.H."/>
            <person name="Seo Y.S."/>
            <person name="Rhee S.K."/>
        </authorList>
    </citation>
    <scope>NUCLEOTIDE SEQUENCE [LARGE SCALE GENOMIC DNA]</scope>
    <source>
        <strain evidence="1 2">KCTC 23939</strain>
    </source>
</reference>
<comment type="caution">
    <text evidence="1">The sequence shown here is derived from an EMBL/GenBank/DDBJ whole genome shotgun (WGS) entry which is preliminary data.</text>
</comment>
<sequence length="74" mass="8624">MDRTILLDLTSYRMPYGKYKGVAICNLPERYLIWLRSKGFPEGKLGMLLNTMYEIKLNGLEYLLKGLKDPSHRS</sequence>
<dbReference type="RefSeq" id="WP_159580357.1">
    <property type="nucleotide sequence ID" value="NZ_JBIPKE010000010.1"/>
</dbReference>
<organism evidence="1 2">
    <name type="scientific">Marinoscillum luteum</name>
    <dbReference type="NCBI Taxonomy" id="861051"/>
    <lineage>
        <taxon>Bacteria</taxon>
        <taxon>Pseudomonadati</taxon>
        <taxon>Bacteroidota</taxon>
        <taxon>Cytophagia</taxon>
        <taxon>Cytophagales</taxon>
        <taxon>Reichenbachiellaceae</taxon>
        <taxon>Marinoscillum</taxon>
    </lineage>
</organism>
<protein>
    <submittedName>
        <fullName evidence="1">DUF3820 family protein</fullName>
    </submittedName>
</protein>
<name>A0ABW7N444_9BACT</name>
<evidence type="ECO:0000313" key="1">
    <source>
        <dbReference type="EMBL" id="MFH6982221.1"/>
    </source>
</evidence>
<gene>
    <name evidence="1" type="ORF">ACHKAR_02170</name>
</gene>
<proteinExistence type="predicted"/>
<dbReference type="InterPro" id="IPR024530">
    <property type="entry name" value="QSregVF_b"/>
</dbReference>
<dbReference type="Proteomes" id="UP001610063">
    <property type="component" value="Unassembled WGS sequence"/>
</dbReference>
<accession>A0ABW7N444</accession>
<keyword evidence="2" id="KW-1185">Reference proteome</keyword>
<dbReference type="Pfam" id="PF12843">
    <property type="entry name" value="QSregVF_b"/>
    <property type="match status" value="1"/>
</dbReference>
<evidence type="ECO:0000313" key="2">
    <source>
        <dbReference type="Proteomes" id="UP001610063"/>
    </source>
</evidence>
<dbReference type="EMBL" id="JBIPKE010000010">
    <property type="protein sequence ID" value="MFH6982221.1"/>
    <property type="molecule type" value="Genomic_DNA"/>
</dbReference>